<evidence type="ECO:0000313" key="1">
    <source>
        <dbReference type="EMBL" id="MBB5933553.1"/>
    </source>
</evidence>
<name>A0A7W9Q5H8_9ACTN</name>
<dbReference type="EMBL" id="JACHJL010000001">
    <property type="protein sequence ID" value="MBB5933553.1"/>
    <property type="molecule type" value="Genomic_DNA"/>
</dbReference>
<dbReference type="SUPFAM" id="SSF56112">
    <property type="entry name" value="Protein kinase-like (PK-like)"/>
    <property type="match status" value="1"/>
</dbReference>
<reference evidence="1 2" key="1">
    <citation type="submission" date="2020-08" db="EMBL/GenBank/DDBJ databases">
        <title>Genomic Encyclopedia of Type Strains, Phase III (KMG-III): the genomes of soil and plant-associated and newly described type strains.</title>
        <authorList>
            <person name="Whitman W."/>
        </authorList>
    </citation>
    <scope>NUCLEOTIDE SEQUENCE [LARGE SCALE GENOMIC DNA]</scope>
    <source>
        <strain evidence="1 2">CECT 8305</strain>
    </source>
</reference>
<sequence>MGEQLPFGNELRERWGRPHRSERLGSSPRSRVWRVELDRGPVVVKQIVGGVDVEERYAREVTALRLAGRVQPPVVPAVLGTDDRKRVIVLEHLVGQRPPLDWIVGYAQALARLHAAGGPDITEVLPRWSGPGEADVEAFLALAEALGARVAPEVAAELHALIHRLDQAPGTALLHGDPCPGNDLHTAAGVTFIDLEQASWGSGLVELAYLRIGFPTCWCVTTAAHSLVSRAESAYATVWRAMTGTELHLDLADACAGWLIRGDALVERALRGTADQLAHLIDRDWEWGTVTARQRLAYRLAVVGQLTADRGDLRGLGALCSDLRHRMLTRWPTLAQVPSQRPYP</sequence>
<keyword evidence="2" id="KW-1185">Reference proteome</keyword>
<dbReference type="Gene3D" id="3.30.200.20">
    <property type="entry name" value="Phosphorylase Kinase, domain 1"/>
    <property type="match status" value="1"/>
</dbReference>
<organism evidence="1 2">
    <name type="scientific">Streptomyces zagrosensis</name>
    <dbReference type="NCBI Taxonomy" id="1042984"/>
    <lineage>
        <taxon>Bacteria</taxon>
        <taxon>Bacillati</taxon>
        <taxon>Actinomycetota</taxon>
        <taxon>Actinomycetes</taxon>
        <taxon>Kitasatosporales</taxon>
        <taxon>Streptomycetaceae</taxon>
        <taxon>Streptomyces</taxon>
    </lineage>
</organism>
<protein>
    <submittedName>
        <fullName evidence="1">tRNA A-37 threonylcarbamoyl transferase component Bud32</fullName>
    </submittedName>
</protein>
<dbReference type="RefSeq" id="WP_184568835.1">
    <property type="nucleotide sequence ID" value="NZ_JACHJL010000001.1"/>
</dbReference>
<dbReference type="Proteomes" id="UP000588098">
    <property type="component" value="Unassembled WGS sequence"/>
</dbReference>
<gene>
    <name evidence="1" type="ORF">FHS42_000571</name>
</gene>
<keyword evidence="1" id="KW-0808">Transferase</keyword>
<proteinExistence type="predicted"/>
<evidence type="ECO:0000313" key="2">
    <source>
        <dbReference type="Proteomes" id="UP000588098"/>
    </source>
</evidence>
<dbReference type="Gene3D" id="3.90.1200.10">
    <property type="match status" value="1"/>
</dbReference>
<accession>A0A7W9Q5H8</accession>
<dbReference type="AlphaFoldDB" id="A0A7W9Q5H8"/>
<dbReference type="InterPro" id="IPR011009">
    <property type="entry name" value="Kinase-like_dom_sf"/>
</dbReference>
<comment type="caution">
    <text evidence="1">The sequence shown here is derived from an EMBL/GenBank/DDBJ whole genome shotgun (WGS) entry which is preliminary data.</text>
</comment>
<dbReference type="GO" id="GO:0016740">
    <property type="term" value="F:transferase activity"/>
    <property type="evidence" value="ECO:0007669"/>
    <property type="project" value="UniProtKB-KW"/>
</dbReference>